<evidence type="ECO:0000313" key="5">
    <source>
        <dbReference type="EMBL" id="SUO97322.1"/>
    </source>
</evidence>
<sequence length="425" mass="49168">MSEWKVYKLEDIVSFSQGFQISTDQQYEVKEKDMDRFIRIVDYTNKDEKPRYIKKIDKRYWAYKDDVVMIRYGSNTAGKVVRGLSGYIANNMFKVNIIDNNILDKEFLYYFLSQERIYKYLKNSQSSSTMPAIKFSDLYKIDAYLPIIEQQRKVATFLNFINEKTQLNTQTNQTLEAIAQAIFKSWFVDFDPVRAKAQALSEGKSEREANLSAMAVISGKTIEDLSQTEYQELWEIADAFPSELVANEEFGEVPKGWGVMKIEDVINKIPTGKKYSQKTVEETGKVPVLDQGRSGLIGFHNDEAGVKASIEDPVIVFANHTCYMRLISYDFSTIQNVFAFKGNNCNIYWLYLATLGKQKFTEYKGHFPDFLIKDIIYPQKKLTDLFGNFVKSIFFQITYKNSQNETLAQTRDLLLPKLLSGEMEL</sequence>
<dbReference type="EMBL" id="UHIA01000004">
    <property type="protein sequence ID" value="SUO97322.1"/>
    <property type="molecule type" value="Genomic_DNA"/>
</dbReference>
<protein>
    <submittedName>
        <fullName evidence="5">Predicted nucleotidyltransferases</fullName>
    </submittedName>
</protein>
<keyword evidence="3" id="KW-0238">DNA-binding</keyword>
<evidence type="ECO:0000256" key="3">
    <source>
        <dbReference type="ARBA" id="ARBA00023125"/>
    </source>
</evidence>
<dbReference type="GO" id="GO:0003677">
    <property type="term" value="F:DNA binding"/>
    <property type="evidence" value="ECO:0007669"/>
    <property type="project" value="UniProtKB-KW"/>
</dbReference>
<feature type="domain" description="Type I restriction modification DNA specificity" evidence="4">
    <location>
        <begin position="254"/>
        <end position="359"/>
    </location>
</feature>
<dbReference type="GO" id="GO:0016740">
    <property type="term" value="F:transferase activity"/>
    <property type="evidence" value="ECO:0007669"/>
    <property type="project" value="UniProtKB-KW"/>
</dbReference>
<dbReference type="PANTHER" id="PTHR30408">
    <property type="entry name" value="TYPE-1 RESTRICTION ENZYME ECOKI SPECIFICITY PROTEIN"/>
    <property type="match status" value="1"/>
</dbReference>
<keyword evidence="5" id="KW-0808">Transferase</keyword>
<dbReference type="RefSeq" id="WP_115218575.1">
    <property type="nucleotide sequence ID" value="NZ_UHIA01000004.1"/>
</dbReference>
<dbReference type="Gene3D" id="3.90.220.20">
    <property type="entry name" value="DNA methylase specificity domains"/>
    <property type="match status" value="2"/>
</dbReference>
<dbReference type="InterPro" id="IPR052021">
    <property type="entry name" value="Type-I_RS_S_subunit"/>
</dbReference>
<dbReference type="GO" id="GO:0009307">
    <property type="term" value="P:DNA restriction-modification system"/>
    <property type="evidence" value="ECO:0007669"/>
    <property type="project" value="UniProtKB-KW"/>
</dbReference>
<name>A0A380MYE3_9GAMM</name>
<keyword evidence="6" id="KW-1185">Reference proteome</keyword>
<dbReference type="CDD" id="cd17263">
    <property type="entry name" value="RMtype1_S_AbaB8300I-TRD1-CR1_like"/>
    <property type="match status" value="1"/>
</dbReference>
<dbReference type="Proteomes" id="UP000254575">
    <property type="component" value="Unassembled WGS sequence"/>
</dbReference>
<dbReference type="InterPro" id="IPR044946">
    <property type="entry name" value="Restrct_endonuc_typeI_TRD_sf"/>
</dbReference>
<dbReference type="SUPFAM" id="SSF116734">
    <property type="entry name" value="DNA methylase specificity domain"/>
    <property type="match status" value="2"/>
</dbReference>
<dbReference type="InterPro" id="IPR000055">
    <property type="entry name" value="Restrct_endonuc_typeI_TRD"/>
</dbReference>
<evidence type="ECO:0000259" key="4">
    <source>
        <dbReference type="Pfam" id="PF01420"/>
    </source>
</evidence>
<dbReference type="PANTHER" id="PTHR30408:SF13">
    <property type="entry name" value="TYPE I RESTRICTION ENZYME HINDI SPECIFICITY SUBUNIT"/>
    <property type="match status" value="1"/>
</dbReference>
<evidence type="ECO:0000256" key="2">
    <source>
        <dbReference type="ARBA" id="ARBA00022747"/>
    </source>
</evidence>
<dbReference type="Pfam" id="PF01420">
    <property type="entry name" value="Methylase_S"/>
    <property type="match status" value="2"/>
</dbReference>
<proteinExistence type="inferred from homology"/>
<dbReference type="OrthoDB" id="9798929at2"/>
<organism evidence="5 6">
    <name type="scientific">Suttonella indologenes</name>
    <dbReference type="NCBI Taxonomy" id="13276"/>
    <lineage>
        <taxon>Bacteria</taxon>
        <taxon>Pseudomonadati</taxon>
        <taxon>Pseudomonadota</taxon>
        <taxon>Gammaproteobacteria</taxon>
        <taxon>Cardiobacteriales</taxon>
        <taxon>Cardiobacteriaceae</taxon>
        <taxon>Suttonella</taxon>
    </lineage>
</organism>
<dbReference type="REBASE" id="419876">
    <property type="entry name" value="S.Sin10717I"/>
</dbReference>
<accession>A0A380MYE3</accession>
<dbReference type="AlphaFoldDB" id="A0A380MYE3"/>
<keyword evidence="2" id="KW-0680">Restriction system</keyword>
<evidence type="ECO:0000256" key="1">
    <source>
        <dbReference type="ARBA" id="ARBA00010923"/>
    </source>
</evidence>
<reference evidence="5 6" key="1">
    <citation type="submission" date="2018-06" db="EMBL/GenBank/DDBJ databases">
        <authorList>
            <consortium name="Pathogen Informatics"/>
            <person name="Doyle S."/>
        </authorList>
    </citation>
    <scope>NUCLEOTIDE SEQUENCE [LARGE SCALE GENOMIC DNA]</scope>
    <source>
        <strain evidence="5 6">NCTC10717</strain>
    </source>
</reference>
<gene>
    <name evidence="5" type="ORF">NCTC10717_01391</name>
</gene>
<feature type="domain" description="Type I restriction modification DNA specificity" evidence="4">
    <location>
        <begin position="1"/>
        <end position="176"/>
    </location>
</feature>
<comment type="similarity">
    <text evidence="1">Belongs to the type-I restriction system S methylase family.</text>
</comment>
<evidence type="ECO:0000313" key="6">
    <source>
        <dbReference type="Proteomes" id="UP000254575"/>
    </source>
</evidence>